<evidence type="ECO:0000313" key="3">
    <source>
        <dbReference type="Proteomes" id="UP001333110"/>
    </source>
</evidence>
<feature type="region of interest" description="Disordered" evidence="1">
    <location>
        <begin position="21"/>
        <end position="50"/>
    </location>
</feature>
<dbReference type="Proteomes" id="UP001333110">
    <property type="component" value="Unassembled WGS sequence"/>
</dbReference>
<gene>
    <name evidence="2" type="ORF">QYF61_008567</name>
</gene>
<keyword evidence="3" id="KW-1185">Reference proteome</keyword>
<protein>
    <recommendedName>
        <fullName evidence="4">Rna-directed dna polymerase from mobile element jockey-like</fullName>
    </recommendedName>
</protein>
<name>A0AAN7PGA7_MYCAM</name>
<dbReference type="PANTHER" id="PTHR33332">
    <property type="entry name" value="REVERSE TRANSCRIPTASE DOMAIN-CONTAINING PROTEIN"/>
    <property type="match status" value="1"/>
</dbReference>
<comment type="caution">
    <text evidence="2">The sequence shown here is derived from an EMBL/GenBank/DDBJ whole genome shotgun (WGS) entry which is preliminary data.</text>
</comment>
<reference evidence="2 3" key="1">
    <citation type="journal article" date="2023" name="J. Hered.">
        <title>Chromosome-level genome of the wood stork (Mycteria americana) provides insight into avian chromosome evolution.</title>
        <authorList>
            <person name="Flamio R. Jr."/>
            <person name="Ramstad K.M."/>
        </authorList>
    </citation>
    <scope>NUCLEOTIDE SEQUENCE [LARGE SCALE GENOMIC DNA]</scope>
    <source>
        <strain evidence="2">JAX WOST 10</strain>
    </source>
</reference>
<evidence type="ECO:0000313" key="2">
    <source>
        <dbReference type="EMBL" id="KAK4830140.1"/>
    </source>
</evidence>
<sequence length="232" mass="26187">MEEMSYEEWLRSLGLSSSEKRRLRLPEEGSGEGGADLFSPGSSDRMHGNGSKLHQGSFRLDIRKHFFIERVVKHWNRLPREDTNLRGVADRPEGCVAIQRDLYRLEKWADRKLMKFSKGKCKVLHLGRNNPKHQCMLGADCLESSSARKSLRVLMDNMLTMSQQCTLMTKVANGILSCSRQSITSRLRQGILPLCSALVRNIRSGGSSVRSHGQTGVQKRAPRLTKGLEHLT</sequence>
<proteinExistence type="predicted"/>
<feature type="region of interest" description="Disordered" evidence="1">
    <location>
        <begin position="205"/>
        <end position="232"/>
    </location>
</feature>
<organism evidence="2 3">
    <name type="scientific">Mycteria americana</name>
    <name type="common">Wood stork</name>
    <dbReference type="NCBI Taxonomy" id="33587"/>
    <lineage>
        <taxon>Eukaryota</taxon>
        <taxon>Metazoa</taxon>
        <taxon>Chordata</taxon>
        <taxon>Craniata</taxon>
        <taxon>Vertebrata</taxon>
        <taxon>Euteleostomi</taxon>
        <taxon>Archelosauria</taxon>
        <taxon>Archosauria</taxon>
        <taxon>Dinosauria</taxon>
        <taxon>Saurischia</taxon>
        <taxon>Theropoda</taxon>
        <taxon>Coelurosauria</taxon>
        <taxon>Aves</taxon>
        <taxon>Neognathae</taxon>
        <taxon>Neoaves</taxon>
        <taxon>Aequornithes</taxon>
        <taxon>Ciconiiformes</taxon>
        <taxon>Ciconiidae</taxon>
        <taxon>Mycteria</taxon>
    </lineage>
</organism>
<dbReference type="EMBL" id="JAUNZN010000001">
    <property type="protein sequence ID" value="KAK4830140.1"/>
    <property type="molecule type" value="Genomic_DNA"/>
</dbReference>
<accession>A0AAN7PGA7</accession>
<evidence type="ECO:0000256" key="1">
    <source>
        <dbReference type="SAM" id="MobiDB-lite"/>
    </source>
</evidence>
<dbReference type="AlphaFoldDB" id="A0AAN7PGA7"/>
<evidence type="ECO:0008006" key="4">
    <source>
        <dbReference type="Google" id="ProtNLM"/>
    </source>
</evidence>
<feature type="compositionally biased region" description="Polar residues" evidence="1">
    <location>
        <begin position="205"/>
        <end position="217"/>
    </location>
</feature>